<dbReference type="GO" id="GO:0016740">
    <property type="term" value="F:transferase activity"/>
    <property type="evidence" value="ECO:0007669"/>
    <property type="project" value="UniProtKB-KW"/>
</dbReference>
<protein>
    <submittedName>
        <fullName evidence="1">Nucleotidyl transferase AbiEii/AbiGii toxin family protein</fullName>
    </submittedName>
</protein>
<name>A0A2U1TVL3_9GAMM</name>
<comment type="caution">
    <text evidence="1">The sequence shown here is derived from an EMBL/GenBank/DDBJ whole genome shotgun (WGS) entry which is preliminary data.</text>
</comment>
<sequence>MSMDNNILLAKARTYAEHNPSSLGAVIKELLHYDIINVLNKLKAFEKGITFQGGTALRLVYGGRRFSEDLDFAAGHDFNPERVKGLSAELQRYIEHRYQLSCTVKEPELRGMDGVAVDTWQLAVTTQPEKRNEPQQRIKIEFACVNAITKTLRFIEPAFDAEKSSRTMVLVESAEEIFADKIIAAGNRTYFKARDLFDIKFLSDRQITFDIQHVIQKVDDYHIDMHSFIDRLSAYCELLELTEVGDKWRQEMSRFATAELTPVLNHPDFWPSARRQVQGVIMQAVRQLESYVSGNDVKSDKDIFKL</sequence>
<dbReference type="EMBL" id="QDKH01000018">
    <property type="protein sequence ID" value="PWC13419.1"/>
    <property type="molecule type" value="Genomic_DNA"/>
</dbReference>
<reference evidence="1 2" key="1">
    <citation type="submission" date="2018-04" db="EMBL/GenBank/DDBJ databases">
        <title>Brenneria corticis sp.nov.</title>
        <authorList>
            <person name="Li Y."/>
        </authorList>
    </citation>
    <scope>NUCLEOTIDE SEQUENCE [LARGE SCALE GENOMIC DNA]</scope>
    <source>
        <strain evidence="1 2">CFCC 11842</strain>
    </source>
</reference>
<proteinExistence type="predicted"/>
<dbReference type="Gene3D" id="3.10.450.620">
    <property type="entry name" value="JHP933, nucleotidyltransferase-like core domain"/>
    <property type="match status" value="1"/>
</dbReference>
<evidence type="ECO:0000313" key="2">
    <source>
        <dbReference type="Proteomes" id="UP000296159"/>
    </source>
</evidence>
<dbReference type="Proteomes" id="UP000296159">
    <property type="component" value="Unassembled WGS sequence"/>
</dbReference>
<dbReference type="Pfam" id="PF08843">
    <property type="entry name" value="AbiEii"/>
    <property type="match status" value="1"/>
</dbReference>
<keyword evidence="1" id="KW-0808">Transferase</keyword>
<organism evidence="1 2">
    <name type="scientific">Brenneria corticis</name>
    <dbReference type="NCBI Taxonomy" id="2173106"/>
    <lineage>
        <taxon>Bacteria</taxon>
        <taxon>Pseudomonadati</taxon>
        <taxon>Pseudomonadota</taxon>
        <taxon>Gammaproteobacteria</taxon>
        <taxon>Enterobacterales</taxon>
        <taxon>Pectobacteriaceae</taxon>
        <taxon>Brenneria</taxon>
    </lineage>
</organism>
<evidence type="ECO:0000313" key="1">
    <source>
        <dbReference type="EMBL" id="PWC13419.1"/>
    </source>
</evidence>
<keyword evidence="2" id="KW-1185">Reference proteome</keyword>
<gene>
    <name evidence="1" type="ORF">DDT56_15320</name>
</gene>
<accession>A0A2U1TVL3</accession>
<dbReference type="RefSeq" id="WP_136167295.1">
    <property type="nucleotide sequence ID" value="NZ_KZ819084.1"/>
</dbReference>
<dbReference type="InterPro" id="IPR014942">
    <property type="entry name" value="AbiEii"/>
</dbReference>
<dbReference type="AlphaFoldDB" id="A0A2U1TVL3"/>